<protein>
    <submittedName>
        <fullName evidence="3">Helix-turn-helix transcriptional regulator</fullName>
    </submittedName>
</protein>
<evidence type="ECO:0000259" key="2">
    <source>
        <dbReference type="PROSITE" id="PS50943"/>
    </source>
</evidence>
<gene>
    <name evidence="3" type="ORF">POG00_02245</name>
</gene>
<organism evidence="3 4">
    <name type="scientific">Faecalitalea cylindroides</name>
    <dbReference type="NCBI Taxonomy" id="39483"/>
    <lineage>
        <taxon>Bacteria</taxon>
        <taxon>Bacillati</taxon>
        <taxon>Bacillota</taxon>
        <taxon>Erysipelotrichia</taxon>
        <taxon>Erysipelotrichales</taxon>
        <taxon>Erysipelotrichaceae</taxon>
        <taxon>Faecalitalea</taxon>
    </lineage>
</organism>
<dbReference type="PROSITE" id="PS50943">
    <property type="entry name" value="HTH_CROC1"/>
    <property type="match status" value="1"/>
</dbReference>
<evidence type="ECO:0000313" key="3">
    <source>
        <dbReference type="EMBL" id="MDC0827525.1"/>
    </source>
</evidence>
<evidence type="ECO:0000256" key="1">
    <source>
        <dbReference type="ARBA" id="ARBA00023125"/>
    </source>
</evidence>
<dbReference type="GO" id="GO:0005829">
    <property type="term" value="C:cytosol"/>
    <property type="evidence" value="ECO:0007669"/>
    <property type="project" value="TreeGrafter"/>
</dbReference>
<dbReference type="InterPro" id="IPR001387">
    <property type="entry name" value="Cro/C1-type_HTH"/>
</dbReference>
<accession>A0AAW6FR70</accession>
<dbReference type="Gene3D" id="1.10.260.40">
    <property type="entry name" value="lambda repressor-like DNA-binding domains"/>
    <property type="match status" value="1"/>
</dbReference>
<proteinExistence type="predicted"/>
<sequence>MGTHKDRALAMGRSIRTLRKRRNLTQKELAQLSGLSESSLRSYELGARYPKADGIARIAKALAVPLECFDTCNITTELELLHALFRAEDQFGIVINCYGEVVAGSKKMEEAMDKWFQMSLKLKKNEITEEQYQDWKDTYTFD</sequence>
<comment type="caution">
    <text evidence="3">The sequence shown here is derived from an EMBL/GenBank/DDBJ whole genome shotgun (WGS) entry which is preliminary data.</text>
</comment>
<dbReference type="PANTHER" id="PTHR46797:SF1">
    <property type="entry name" value="METHYLPHOSPHONATE SYNTHASE"/>
    <property type="match status" value="1"/>
</dbReference>
<keyword evidence="1" id="KW-0238">DNA-binding</keyword>
<reference evidence="3" key="1">
    <citation type="submission" date="2023-01" db="EMBL/GenBank/DDBJ databases">
        <title>Human gut microbiome strain richness.</title>
        <authorList>
            <person name="Chen-Liaw A."/>
        </authorList>
    </citation>
    <scope>NUCLEOTIDE SEQUENCE</scope>
    <source>
        <strain evidence="3">D55st1_G4_D55t1_190419</strain>
    </source>
</reference>
<feature type="domain" description="HTH cro/C1-type" evidence="2">
    <location>
        <begin position="15"/>
        <end position="69"/>
    </location>
</feature>
<dbReference type="AlphaFoldDB" id="A0AAW6FR70"/>
<name>A0AAW6FR70_9FIRM</name>
<dbReference type="CDD" id="cd00093">
    <property type="entry name" value="HTH_XRE"/>
    <property type="match status" value="1"/>
</dbReference>
<dbReference type="RefSeq" id="WP_195190776.1">
    <property type="nucleotide sequence ID" value="NZ_JADMUL010000003.1"/>
</dbReference>
<dbReference type="Pfam" id="PF01381">
    <property type="entry name" value="HTH_3"/>
    <property type="match status" value="1"/>
</dbReference>
<dbReference type="GO" id="GO:0003677">
    <property type="term" value="F:DNA binding"/>
    <property type="evidence" value="ECO:0007669"/>
    <property type="project" value="UniProtKB-KW"/>
</dbReference>
<dbReference type="InterPro" id="IPR010982">
    <property type="entry name" value="Lambda_DNA-bd_dom_sf"/>
</dbReference>
<dbReference type="EMBL" id="JAQNCK010000004">
    <property type="protein sequence ID" value="MDC0827525.1"/>
    <property type="molecule type" value="Genomic_DNA"/>
</dbReference>
<dbReference type="PANTHER" id="PTHR46797">
    <property type="entry name" value="HTH-TYPE TRANSCRIPTIONAL REGULATOR"/>
    <property type="match status" value="1"/>
</dbReference>
<evidence type="ECO:0000313" key="4">
    <source>
        <dbReference type="Proteomes" id="UP001220658"/>
    </source>
</evidence>
<dbReference type="SUPFAM" id="SSF47413">
    <property type="entry name" value="lambda repressor-like DNA-binding domains"/>
    <property type="match status" value="1"/>
</dbReference>
<dbReference type="SMART" id="SM00530">
    <property type="entry name" value="HTH_XRE"/>
    <property type="match status" value="1"/>
</dbReference>
<dbReference type="Proteomes" id="UP001220658">
    <property type="component" value="Unassembled WGS sequence"/>
</dbReference>
<dbReference type="InterPro" id="IPR050807">
    <property type="entry name" value="TransReg_Diox_bact_type"/>
</dbReference>
<dbReference type="GO" id="GO:0003700">
    <property type="term" value="F:DNA-binding transcription factor activity"/>
    <property type="evidence" value="ECO:0007669"/>
    <property type="project" value="TreeGrafter"/>
</dbReference>